<keyword evidence="2 8" id="KW-1003">Cell membrane</keyword>
<keyword evidence="5 8" id="KW-1133">Transmembrane helix</keyword>
<dbReference type="Gene3D" id="3.60.110.10">
    <property type="entry name" value="Carbon-nitrogen hydrolase"/>
    <property type="match status" value="1"/>
</dbReference>
<dbReference type="SUPFAM" id="SSF56317">
    <property type="entry name" value="Carbon-nitrogen hydrolase"/>
    <property type="match status" value="1"/>
</dbReference>
<dbReference type="PROSITE" id="PS50263">
    <property type="entry name" value="CN_HYDROLASE"/>
    <property type="match status" value="1"/>
</dbReference>
<evidence type="ECO:0000256" key="6">
    <source>
        <dbReference type="ARBA" id="ARBA00023136"/>
    </source>
</evidence>
<comment type="subcellular location">
    <subcellularLocation>
        <location evidence="1 8">Cell membrane</location>
        <topology evidence="1 8">Multi-pass membrane protein</topology>
    </subcellularLocation>
</comment>
<gene>
    <name evidence="8" type="primary">lnt</name>
    <name evidence="10" type="ORF">KR51_00013820</name>
</gene>
<feature type="transmembrane region" description="Helical" evidence="8">
    <location>
        <begin position="195"/>
        <end position="218"/>
    </location>
</feature>
<dbReference type="RefSeq" id="WP_022605950.1">
    <property type="nucleotide sequence ID" value="NZ_ASSJ01000035.1"/>
</dbReference>
<proteinExistence type="inferred from homology"/>
<dbReference type="EC" id="2.3.1.269" evidence="8"/>
<dbReference type="PANTHER" id="PTHR38686">
    <property type="entry name" value="APOLIPOPROTEIN N-ACYLTRANSFERASE"/>
    <property type="match status" value="1"/>
</dbReference>
<dbReference type="eggNOG" id="COG0815">
    <property type="taxonomic scope" value="Bacteria"/>
</dbReference>
<name>U5DMF7_9CHRO</name>
<dbReference type="Pfam" id="PF00795">
    <property type="entry name" value="CN_hydrolase"/>
    <property type="match status" value="1"/>
</dbReference>
<dbReference type="GO" id="GO:0016410">
    <property type="term" value="F:N-acyltransferase activity"/>
    <property type="evidence" value="ECO:0007669"/>
    <property type="project" value="UniProtKB-UniRule"/>
</dbReference>
<feature type="transmembrane region" description="Helical" evidence="8">
    <location>
        <begin position="122"/>
        <end position="143"/>
    </location>
</feature>
<protein>
    <recommendedName>
        <fullName evidence="8">Apolipoprotein N-acyltransferase</fullName>
        <shortName evidence="8">ALP N-acyltransferase</shortName>
        <ecNumber evidence="8">2.3.1.269</ecNumber>
    </recommendedName>
</protein>
<reference evidence="10 11" key="1">
    <citation type="submission" date="2013-05" db="EMBL/GenBank/DDBJ databases">
        <title>Draft genome sequence of Rubidibacter lacunae KORDI 51-2.</title>
        <authorList>
            <person name="Choi D.H."/>
            <person name="Noh J.H."/>
            <person name="Kwon K.-K."/>
            <person name="Lee J.-H."/>
            <person name="Ryu J.-Y."/>
        </authorList>
    </citation>
    <scope>NUCLEOTIDE SEQUENCE [LARGE SCALE GENOMIC DNA]</scope>
    <source>
        <strain evidence="10 11">KORDI 51-2</strain>
    </source>
</reference>
<keyword evidence="7 8" id="KW-0012">Acyltransferase</keyword>
<comment type="catalytic activity">
    <reaction evidence="8">
        <text>N-terminal S-1,2-diacyl-sn-glyceryl-L-cysteinyl-[lipoprotein] + a glycerophospholipid = N-acyl-S-1,2-diacyl-sn-glyceryl-L-cysteinyl-[lipoprotein] + a 2-acyl-sn-glycero-3-phospholipid + H(+)</text>
        <dbReference type="Rhea" id="RHEA:48228"/>
        <dbReference type="Rhea" id="RHEA-COMP:14681"/>
        <dbReference type="Rhea" id="RHEA-COMP:14684"/>
        <dbReference type="ChEBI" id="CHEBI:15378"/>
        <dbReference type="ChEBI" id="CHEBI:136912"/>
        <dbReference type="ChEBI" id="CHEBI:140656"/>
        <dbReference type="ChEBI" id="CHEBI:140657"/>
        <dbReference type="ChEBI" id="CHEBI:140660"/>
        <dbReference type="EC" id="2.3.1.269"/>
    </reaction>
</comment>
<keyword evidence="4 8" id="KW-0812">Transmembrane</keyword>
<dbReference type="GO" id="GO:0005886">
    <property type="term" value="C:plasma membrane"/>
    <property type="evidence" value="ECO:0007669"/>
    <property type="project" value="UniProtKB-SubCell"/>
</dbReference>
<accession>U5DMF7</accession>
<feature type="domain" description="CN hydrolase" evidence="9">
    <location>
        <begin position="302"/>
        <end position="546"/>
    </location>
</feature>
<comment type="caution">
    <text evidence="10">The sequence shown here is derived from an EMBL/GenBank/DDBJ whole genome shotgun (WGS) entry which is preliminary data.</text>
</comment>
<dbReference type="PATRIC" id="fig|582515.4.peg.1544"/>
<dbReference type="GO" id="GO:0042158">
    <property type="term" value="P:lipoprotein biosynthetic process"/>
    <property type="evidence" value="ECO:0007669"/>
    <property type="project" value="UniProtKB-UniRule"/>
</dbReference>
<evidence type="ECO:0000256" key="4">
    <source>
        <dbReference type="ARBA" id="ARBA00022692"/>
    </source>
</evidence>
<dbReference type="InterPro" id="IPR036526">
    <property type="entry name" value="C-N_Hydrolase_sf"/>
</dbReference>
<dbReference type="InterPro" id="IPR004563">
    <property type="entry name" value="Apolipo_AcylTrfase"/>
</dbReference>
<feature type="transmembrane region" description="Helical" evidence="8">
    <location>
        <begin position="155"/>
        <end position="188"/>
    </location>
</feature>
<dbReference type="CDD" id="cd07571">
    <property type="entry name" value="ALP_N-acyl_transferase"/>
    <property type="match status" value="1"/>
</dbReference>
<keyword evidence="3 8" id="KW-0808">Transferase</keyword>
<dbReference type="NCBIfam" id="TIGR00546">
    <property type="entry name" value="lnt"/>
    <property type="match status" value="1"/>
</dbReference>
<dbReference type="InterPro" id="IPR045378">
    <property type="entry name" value="LNT_N"/>
</dbReference>
<dbReference type="PANTHER" id="PTHR38686:SF1">
    <property type="entry name" value="APOLIPOPROTEIN N-ACYLTRANSFERASE"/>
    <property type="match status" value="1"/>
</dbReference>
<dbReference type="UniPathway" id="UPA00666"/>
<keyword evidence="6 8" id="KW-0472">Membrane</keyword>
<evidence type="ECO:0000313" key="11">
    <source>
        <dbReference type="Proteomes" id="UP000016960"/>
    </source>
</evidence>
<dbReference type="Proteomes" id="UP000016960">
    <property type="component" value="Unassembled WGS sequence"/>
</dbReference>
<dbReference type="STRING" id="582515.KR51_00013820"/>
<evidence type="ECO:0000256" key="2">
    <source>
        <dbReference type="ARBA" id="ARBA00022475"/>
    </source>
</evidence>
<evidence type="ECO:0000313" key="10">
    <source>
        <dbReference type="EMBL" id="ERN42047.1"/>
    </source>
</evidence>
<keyword evidence="10" id="KW-0449">Lipoprotein</keyword>
<comment type="function">
    <text evidence="8">Catalyzes the phospholipid dependent N-acylation of the N-terminal cysteine of apolipoprotein, the last step in lipoprotein maturation.</text>
</comment>
<keyword evidence="11" id="KW-1185">Reference proteome</keyword>
<evidence type="ECO:0000256" key="3">
    <source>
        <dbReference type="ARBA" id="ARBA00022679"/>
    </source>
</evidence>
<comment type="similarity">
    <text evidence="8">Belongs to the CN hydrolase family. Apolipoprotein N-acyltransferase subfamily.</text>
</comment>
<dbReference type="InterPro" id="IPR003010">
    <property type="entry name" value="C-N_Hydrolase"/>
</dbReference>
<feature type="transmembrane region" description="Helical" evidence="8">
    <location>
        <begin position="238"/>
        <end position="259"/>
    </location>
</feature>
<dbReference type="Pfam" id="PF20154">
    <property type="entry name" value="LNT_N"/>
    <property type="match status" value="1"/>
</dbReference>
<evidence type="ECO:0000256" key="5">
    <source>
        <dbReference type="ARBA" id="ARBA00022989"/>
    </source>
</evidence>
<dbReference type="AlphaFoldDB" id="U5DMF7"/>
<feature type="transmembrane region" description="Helical" evidence="8">
    <location>
        <begin position="80"/>
        <end position="110"/>
    </location>
</feature>
<sequence>MRQGLSAIALRLQQFTRSRPERVTTTGAEDTPDEQFLCALRCLPVGSRAATDLHVPLAPRDGAAMFIVPNVRLKSARSRLLLSLAGGILMGLTVAPVSAWWLAWIALVPLWLAATGSNSVRAAFLCGGAWGFGFYATMLSWLLGMHPMTWLGVSWQTSLAIALACWPAAALCLAVLPAVWAGGLCWVARSMTGSATVVVGAALWCALETLWSWGPVYAGPLAFTQSPHNAIGLHAMQLSGPVTVSAAIVAVNGLLAIAIGKRSRGAMAASLAVLVGVHALGGVLYARSPADDPAAALNVGIVQGNIPNEIKLTSVGLRKALTVYTEGYLELAAAGADAVLTPEGALPMYQNRLLGSALGQTIELAGIPAWVGGFYKLDRDRYTNALYALDGSGEFGDRYDKVHRVPFGEYVPLESILGGIVQRLSPLDEHQLAGDRDQVFSTSFGMAIVGICYDSVYAEHFQRQAARGGEFALVSSNDDHYGPTMPAQHHAHDVLHAIALDRWVARAANTGHSGAIDPHGRTVWLSQLDVYVARAETIYRRQTLTPYARWGNWLTPLLLLVGAIAWGQSRRKS</sequence>
<dbReference type="EMBL" id="ASSJ01000035">
    <property type="protein sequence ID" value="ERN42047.1"/>
    <property type="molecule type" value="Genomic_DNA"/>
</dbReference>
<organism evidence="10 11">
    <name type="scientific">Rubidibacter lacunae KORDI 51-2</name>
    <dbReference type="NCBI Taxonomy" id="582515"/>
    <lineage>
        <taxon>Bacteria</taxon>
        <taxon>Bacillati</taxon>
        <taxon>Cyanobacteriota</taxon>
        <taxon>Cyanophyceae</taxon>
        <taxon>Oscillatoriophycideae</taxon>
        <taxon>Chroococcales</taxon>
        <taxon>Aphanothecaceae</taxon>
        <taxon>Rubidibacter</taxon>
    </lineage>
</organism>
<evidence type="ECO:0000256" key="8">
    <source>
        <dbReference type="HAMAP-Rule" id="MF_01148"/>
    </source>
</evidence>
<dbReference type="InParanoid" id="U5DMF7"/>
<evidence type="ECO:0000256" key="1">
    <source>
        <dbReference type="ARBA" id="ARBA00004651"/>
    </source>
</evidence>
<evidence type="ECO:0000259" key="9">
    <source>
        <dbReference type="PROSITE" id="PS50263"/>
    </source>
</evidence>
<dbReference type="HAMAP" id="MF_01148">
    <property type="entry name" value="Lnt"/>
    <property type="match status" value="1"/>
</dbReference>
<comment type="pathway">
    <text evidence="8">Protein modification; lipoprotein biosynthesis (N-acyl transfer).</text>
</comment>
<evidence type="ECO:0000256" key="7">
    <source>
        <dbReference type="ARBA" id="ARBA00023315"/>
    </source>
</evidence>
<feature type="transmembrane region" description="Helical" evidence="8">
    <location>
        <begin position="550"/>
        <end position="567"/>
    </location>
</feature>
<feature type="transmembrane region" description="Helical" evidence="8">
    <location>
        <begin position="266"/>
        <end position="286"/>
    </location>
</feature>